<evidence type="ECO:0000313" key="2">
    <source>
        <dbReference type="EMBL" id="MPD01389.1"/>
    </source>
</evidence>
<reference evidence="2 3" key="1">
    <citation type="submission" date="2019-05" db="EMBL/GenBank/DDBJ databases">
        <title>Another draft genome of Portunus trituberculatus and its Hox gene families provides insights of decapod evolution.</title>
        <authorList>
            <person name="Jeong J.-H."/>
            <person name="Song I."/>
            <person name="Kim S."/>
            <person name="Choi T."/>
            <person name="Kim D."/>
            <person name="Ryu S."/>
            <person name="Kim W."/>
        </authorList>
    </citation>
    <scope>NUCLEOTIDE SEQUENCE [LARGE SCALE GENOMIC DNA]</scope>
    <source>
        <tissue evidence="2">Muscle</tissue>
    </source>
</reference>
<protein>
    <submittedName>
        <fullName evidence="2">Uncharacterized protein</fullName>
    </submittedName>
</protein>
<dbReference type="Proteomes" id="UP000324222">
    <property type="component" value="Unassembled WGS sequence"/>
</dbReference>
<proteinExistence type="predicted"/>
<gene>
    <name evidence="2" type="ORF">E2C01_096914</name>
</gene>
<organism evidence="2 3">
    <name type="scientific">Portunus trituberculatus</name>
    <name type="common">Swimming crab</name>
    <name type="synonym">Neptunus trituberculatus</name>
    <dbReference type="NCBI Taxonomy" id="210409"/>
    <lineage>
        <taxon>Eukaryota</taxon>
        <taxon>Metazoa</taxon>
        <taxon>Ecdysozoa</taxon>
        <taxon>Arthropoda</taxon>
        <taxon>Crustacea</taxon>
        <taxon>Multicrustacea</taxon>
        <taxon>Malacostraca</taxon>
        <taxon>Eumalacostraca</taxon>
        <taxon>Eucarida</taxon>
        <taxon>Decapoda</taxon>
        <taxon>Pleocyemata</taxon>
        <taxon>Brachyura</taxon>
        <taxon>Eubrachyura</taxon>
        <taxon>Portunoidea</taxon>
        <taxon>Portunidae</taxon>
        <taxon>Portuninae</taxon>
        <taxon>Portunus</taxon>
    </lineage>
</organism>
<sequence>MGGVLTVPLQESSLGAAVTFVLCSRARQGEEEEEEEEEQEKKGLEKVEEDETMNY</sequence>
<dbReference type="EMBL" id="VSRR010126955">
    <property type="protein sequence ID" value="MPD01389.1"/>
    <property type="molecule type" value="Genomic_DNA"/>
</dbReference>
<accession>A0A5B7K8J8</accession>
<dbReference type="AlphaFoldDB" id="A0A5B7K8J8"/>
<evidence type="ECO:0000313" key="3">
    <source>
        <dbReference type="Proteomes" id="UP000324222"/>
    </source>
</evidence>
<feature type="region of interest" description="Disordered" evidence="1">
    <location>
        <begin position="26"/>
        <end position="55"/>
    </location>
</feature>
<evidence type="ECO:0000256" key="1">
    <source>
        <dbReference type="SAM" id="MobiDB-lite"/>
    </source>
</evidence>
<comment type="caution">
    <text evidence="2">The sequence shown here is derived from an EMBL/GenBank/DDBJ whole genome shotgun (WGS) entry which is preliminary data.</text>
</comment>
<name>A0A5B7K8J8_PORTR</name>
<keyword evidence="3" id="KW-1185">Reference proteome</keyword>